<comment type="caution">
    <text evidence="1">The sequence shown here is derived from an EMBL/GenBank/DDBJ whole genome shotgun (WGS) entry which is preliminary data.</text>
</comment>
<protein>
    <submittedName>
        <fullName evidence="1">Uncharacterized protein</fullName>
    </submittedName>
</protein>
<reference evidence="1" key="1">
    <citation type="submission" date="2022-08" db="EMBL/GenBank/DDBJ databases">
        <title>Genome Sequence of Fusarium decemcellulare.</title>
        <authorList>
            <person name="Buettner E."/>
        </authorList>
    </citation>
    <scope>NUCLEOTIDE SEQUENCE</scope>
    <source>
        <strain evidence="1">Babe19</strain>
    </source>
</reference>
<evidence type="ECO:0000313" key="1">
    <source>
        <dbReference type="EMBL" id="KAJ3533943.1"/>
    </source>
</evidence>
<sequence length="346" mass="37706">MSSAESVKWQLVEVTSPHISKPVLVYAAKNIPYVSDAHRFQNITIYAPHTPQTSIHVGDAVACLPSIGSRPKIPQWHVHIHGGAWRDPHLDSTSIEAAVAHAFASGDPDAPMSAIVSINYTLSPFPTHPTLPYDPTKGDQLDAARDARHPTHVEDVLRAFILLRSLGLNDDSYILSGHSAGACLAFQAALFDTKRWGSGSDQLSPPPRPAALIGLNGLYDLPDLVYELGDSHQQLQDVYQSLLGQAFGGDQSKWPAASPARFDADDLAARVNEGKAARLVLIDQSTEDQLVPVGQADKMEKRLKEVQGIQVVRGHRCNGKHAVPWEEGHMIWESVQDVLTMLRSQG</sequence>
<dbReference type="EMBL" id="JANRMS010000824">
    <property type="protein sequence ID" value="KAJ3533943.1"/>
    <property type="molecule type" value="Genomic_DNA"/>
</dbReference>
<accession>A0ACC1S7X5</accession>
<dbReference type="Proteomes" id="UP001148629">
    <property type="component" value="Unassembled WGS sequence"/>
</dbReference>
<organism evidence="1 2">
    <name type="scientific">Fusarium decemcellulare</name>
    <dbReference type="NCBI Taxonomy" id="57161"/>
    <lineage>
        <taxon>Eukaryota</taxon>
        <taxon>Fungi</taxon>
        <taxon>Dikarya</taxon>
        <taxon>Ascomycota</taxon>
        <taxon>Pezizomycotina</taxon>
        <taxon>Sordariomycetes</taxon>
        <taxon>Hypocreomycetidae</taxon>
        <taxon>Hypocreales</taxon>
        <taxon>Nectriaceae</taxon>
        <taxon>Fusarium</taxon>
        <taxon>Fusarium decemcellulare species complex</taxon>
    </lineage>
</organism>
<name>A0ACC1S7X5_9HYPO</name>
<keyword evidence="2" id="KW-1185">Reference proteome</keyword>
<evidence type="ECO:0000313" key="2">
    <source>
        <dbReference type="Proteomes" id="UP001148629"/>
    </source>
</evidence>
<gene>
    <name evidence="1" type="ORF">NM208_g7760</name>
</gene>
<proteinExistence type="predicted"/>